<protein>
    <recommendedName>
        <fullName evidence="2">Wzt C-terminal domain-containing protein</fullName>
    </recommendedName>
</protein>
<name>A0A382VFN9_9ZZZZ</name>
<proteinExistence type="predicted"/>
<dbReference type="Gene3D" id="2.70.50.60">
    <property type="entry name" value="abc- transporter (atp binding component) like domain"/>
    <property type="match status" value="1"/>
</dbReference>
<organism evidence="1">
    <name type="scientific">marine metagenome</name>
    <dbReference type="NCBI Taxonomy" id="408172"/>
    <lineage>
        <taxon>unclassified sequences</taxon>
        <taxon>metagenomes</taxon>
        <taxon>ecological metagenomes</taxon>
    </lineage>
</organism>
<gene>
    <name evidence="1" type="ORF">METZ01_LOCUS398157</name>
</gene>
<accession>A0A382VFN9</accession>
<sequence>MNAITNLCDRVIWLDNGSIVDILPAKEAVKNYLMSSYSSQTSHIQFKMDEEKPAQGISMQLMNNDGESSNQFLFEDDINVKFDYLIRKKIRDGHLYCQLFNSDGSHLMVSYDFDHPESNCSLDVGKHCVKFKIPGGILSPSMYYINMRINSSLMGKLDLSDSEDEKMCSFIV</sequence>
<dbReference type="AlphaFoldDB" id="A0A382VFN9"/>
<evidence type="ECO:0000313" key="1">
    <source>
        <dbReference type="EMBL" id="SVD45303.1"/>
    </source>
</evidence>
<feature type="non-terminal residue" evidence="1">
    <location>
        <position position="172"/>
    </location>
</feature>
<dbReference type="EMBL" id="UINC01151600">
    <property type="protein sequence ID" value="SVD45303.1"/>
    <property type="molecule type" value="Genomic_DNA"/>
</dbReference>
<reference evidence="1" key="1">
    <citation type="submission" date="2018-05" db="EMBL/GenBank/DDBJ databases">
        <authorList>
            <person name="Lanie J.A."/>
            <person name="Ng W.-L."/>
            <person name="Kazmierczak K.M."/>
            <person name="Andrzejewski T.M."/>
            <person name="Davidsen T.M."/>
            <person name="Wayne K.J."/>
            <person name="Tettelin H."/>
            <person name="Glass J.I."/>
            <person name="Rusch D."/>
            <person name="Podicherti R."/>
            <person name="Tsui H.-C.T."/>
            <person name="Winkler M.E."/>
        </authorList>
    </citation>
    <scope>NUCLEOTIDE SEQUENCE</scope>
</reference>
<evidence type="ECO:0008006" key="2">
    <source>
        <dbReference type="Google" id="ProtNLM"/>
    </source>
</evidence>